<organism evidence="11 12">
    <name type="scientific">Methanocalculus chunghsingensis</name>
    <dbReference type="NCBI Taxonomy" id="156457"/>
    <lineage>
        <taxon>Archaea</taxon>
        <taxon>Methanobacteriati</taxon>
        <taxon>Methanobacteriota</taxon>
        <taxon>Stenosarchaea group</taxon>
        <taxon>Methanomicrobia</taxon>
        <taxon>Methanomicrobiales</taxon>
        <taxon>Methanocalculaceae</taxon>
        <taxon>Methanocalculus</taxon>
    </lineage>
</organism>
<dbReference type="GO" id="GO:0046872">
    <property type="term" value="F:metal ion binding"/>
    <property type="evidence" value="ECO:0007669"/>
    <property type="project" value="UniProtKB-UniRule"/>
</dbReference>
<comment type="cofactor">
    <cofactor evidence="3">
        <name>Fe(2+)</name>
        <dbReference type="ChEBI" id="CHEBI:29033"/>
    </cofactor>
</comment>
<dbReference type="EMBL" id="JWHL01000007">
    <property type="protein sequence ID" value="MBR1369002.1"/>
    <property type="molecule type" value="Genomic_DNA"/>
</dbReference>
<sequence length="291" mass="30780">MNDEIIEQYREAGRLAKRILADGAARITPGVLISDIADSICSMVTDAGAGIAFPPNISINEAAAHDTAGPGDERIFQEGDLVKLDIGIHIDGYIADTAVSIDLGDHGKLIEASRAALDTAISLARPGATAGAIGAAVQETITMRGYQPVANLTGHGLDRFSLHAAPSIPNIGSSGGPLLKEGMVIAIEPFASTGTGRVSEGNRCEIFSQIAIKPVRPPAARRILEEIKDRRGLPFARRWLKTSRADLALTTLIRQGIIRPYPVLQDIPGSLVSQAEHTIIVTEDGCIVTTR</sequence>
<dbReference type="PANTHER" id="PTHR45777:SF2">
    <property type="entry name" value="METHIONINE AMINOPEPTIDASE 2"/>
    <property type="match status" value="1"/>
</dbReference>
<dbReference type="InterPro" id="IPR018349">
    <property type="entry name" value="Pept_M24A_MAP2_BS"/>
</dbReference>
<dbReference type="GO" id="GO:0005737">
    <property type="term" value="C:cytoplasm"/>
    <property type="evidence" value="ECO:0007669"/>
    <property type="project" value="TreeGrafter"/>
</dbReference>
<keyword evidence="5 8" id="KW-0645">Protease</keyword>
<evidence type="ECO:0000313" key="12">
    <source>
        <dbReference type="Proteomes" id="UP000730161"/>
    </source>
</evidence>
<keyword evidence="12" id="KW-1185">Reference proteome</keyword>
<evidence type="ECO:0000256" key="5">
    <source>
        <dbReference type="ARBA" id="ARBA00022670"/>
    </source>
</evidence>
<feature type="binding site" evidence="8">
    <location>
        <position position="276"/>
    </location>
    <ligand>
        <name>a divalent metal cation</name>
        <dbReference type="ChEBI" id="CHEBI:60240"/>
        <label>1</label>
    </ligand>
</feature>
<gene>
    <name evidence="8" type="primary">map</name>
    <name evidence="11" type="ORF">RJ53_05590</name>
</gene>
<dbReference type="Pfam" id="PF00557">
    <property type="entry name" value="Peptidase_M24"/>
    <property type="match status" value="1"/>
</dbReference>
<dbReference type="InterPro" id="IPR000994">
    <property type="entry name" value="Pept_M24"/>
</dbReference>
<dbReference type="InterPro" id="IPR036005">
    <property type="entry name" value="Creatinase/aminopeptidase-like"/>
</dbReference>
<dbReference type="NCBIfam" id="TIGR00501">
    <property type="entry name" value="met_pdase_II"/>
    <property type="match status" value="1"/>
</dbReference>
<dbReference type="InterPro" id="IPR050247">
    <property type="entry name" value="Met_Aminopeptidase_Type2"/>
</dbReference>
<reference evidence="11" key="1">
    <citation type="submission" date="2014-12" db="EMBL/GenBank/DDBJ databases">
        <authorList>
            <person name="Huang H.-H."/>
            <person name="Chen S.-C."/>
            <person name="Lai M.-C."/>
        </authorList>
    </citation>
    <scope>NUCLEOTIDE SEQUENCE</scope>
    <source>
        <strain evidence="11">K1F9705b</strain>
    </source>
</reference>
<dbReference type="EC" id="3.4.11.18" evidence="8 9"/>
<dbReference type="InterPro" id="IPR002468">
    <property type="entry name" value="Pept_M24A_MAP2"/>
</dbReference>
<proteinExistence type="inferred from homology"/>
<comment type="catalytic activity">
    <reaction evidence="1 8 9">
        <text>Release of N-terminal amino acids, preferentially methionine, from peptides and arylamides.</text>
        <dbReference type="EC" id="3.4.11.18"/>
    </reaction>
</comment>
<evidence type="ECO:0000256" key="3">
    <source>
        <dbReference type="ARBA" id="ARBA00001954"/>
    </source>
</evidence>
<feature type="binding site" evidence="8">
    <location>
        <position position="276"/>
    </location>
    <ligand>
        <name>a divalent metal cation</name>
        <dbReference type="ChEBI" id="CHEBI:60240"/>
        <label>2</label>
        <note>catalytic</note>
    </ligand>
</feature>
<dbReference type="InterPro" id="IPR036390">
    <property type="entry name" value="WH_DNA-bd_sf"/>
</dbReference>
<protein>
    <recommendedName>
        <fullName evidence="8 9">Methionine aminopeptidase</fullName>
        <shortName evidence="8">MAP</shortName>
        <shortName evidence="8">MetAP</shortName>
        <ecNumber evidence="8 9">3.4.11.18</ecNumber>
    </recommendedName>
    <alternativeName>
        <fullName evidence="8">Peptidase M</fullName>
    </alternativeName>
</protein>
<dbReference type="InterPro" id="IPR036388">
    <property type="entry name" value="WH-like_DNA-bd_sf"/>
</dbReference>
<keyword evidence="7 8" id="KW-0378">Hydrolase</keyword>
<evidence type="ECO:0000256" key="8">
    <source>
        <dbReference type="HAMAP-Rule" id="MF_01975"/>
    </source>
</evidence>
<name>A0A8J7W9R5_9EURY</name>
<dbReference type="PROSITE" id="PS01202">
    <property type="entry name" value="MAP_2"/>
    <property type="match status" value="1"/>
</dbReference>
<dbReference type="RefSeq" id="WP_211530670.1">
    <property type="nucleotide sequence ID" value="NZ_JWHL01000007.1"/>
</dbReference>
<comment type="function">
    <text evidence="8 9">Removes the N-terminal methionine from nascent proteins. The N-terminal methionine is often cleaved when the second residue in the primary sequence is small and uncharged (Met-Ala-, Cys, Gly, Pro, Ser, Thr, or Val).</text>
</comment>
<comment type="caution">
    <text evidence="11">The sequence shown here is derived from an EMBL/GenBank/DDBJ whole genome shotgun (WGS) entry which is preliminary data.</text>
</comment>
<keyword evidence="4 8" id="KW-0031">Aminopeptidase</keyword>
<comment type="subunit">
    <text evidence="8">Monomer.</text>
</comment>
<feature type="binding site" evidence="8">
    <location>
        <position position="188"/>
    </location>
    <ligand>
        <name>a divalent metal cation</name>
        <dbReference type="ChEBI" id="CHEBI:60240"/>
        <label>2</label>
        <note>catalytic</note>
    </ligand>
</feature>
<evidence type="ECO:0000256" key="1">
    <source>
        <dbReference type="ARBA" id="ARBA00000294"/>
    </source>
</evidence>
<evidence type="ECO:0000256" key="9">
    <source>
        <dbReference type="RuleBase" id="RU003653"/>
    </source>
</evidence>
<evidence type="ECO:0000313" key="11">
    <source>
        <dbReference type="EMBL" id="MBR1369002.1"/>
    </source>
</evidence>
<dbReference type="AlphaFoldDB" id="A0A8J7W9R5"/>
<comment type="cofactor">
    <cofactor evidence="2">
        <name>Mn(2+)</name>
        <dbReference type="ChEBI" id="CHEBI:29035"/>
    </cofactor>
</comment>
<feature type="binding site" evidence="8">
    <location>
        <position position="96"/>
    </location>
    <ligand>
        <name>a divalent metal cation</name>
        <dbReference type="ChEBI" id="CHEBI:60240"/>
        <label>2</label>
        <note>catalytic</note>
    </ligand>
</feature>
<feature type="binding site" evidence="8">
    <location>
        <position position="155"/>
    </location>
    <ligand>
        <name>a divalent metal cation</name>
        <dbReference type="ChEBI" id="CHEBI:60240"/>
        <label>2</label>
        <note>catalytic</note>
    </ligand>
</feature>
<accession>A0A8J7W9R5</accession>
<dbReference type="SUPFAM" id="SSF46785">
    <property type="entry name" value="Winged helix' DNA-binding domain"/>
    <property type="match status" value="1"/>
</dbReference>
<keyword evidence="6 8" id="KW-0479">Metal-binding</keyword>
<dbReference type="GO" id="GO:0070006">
    <property type="term" value="F:metalloaminopeptidase activity"/>
    <property type="evidence" value="ECO:0007669"/>
    <property type="project" value="UniProtKB-UniRule"/>
</dbReference>
<dbReference type="Proteomes" id="UP000730161">
    <property type="component" value="Unassembled WGS sequence"/>
</dbReference>
<dbReference type="GO" id="GO:0004239">
    <property type="term" value="F:initiator methionyl aminopeptidase activity"/>
    <property type="evidence" value="ECO:0007669"/>
    <property type="project" value="UniProtKB-UniRule"/>
</dbReference>
<feature type="binding site" evidence="8">
    <location>
        <position position="96"/>
    </location>
    <ligand>
        <name>a divalent metal cation</name>
        <dbReference type="ChEBI" id="CHEBI:60240"/>
        <label>1</label>
    </ligand>
</feature>
<dbReference type="OrthoDB" id="372008at2157"/>
<dbReference type="HAMAP" id="MF_01975">
    <property type="entry name" value="MetAP_2_arc"/>
    <property type="match status" value="1"/>
</dbReference>
<dbReference type="PRINTS" id="PR00599">
    <property type="entry name" value="MAPEPTIDASE"/>
</dbReference>
<dbReference type="GO" id="GO:0006508">
    <property type="term" value="P:proteolysis"/>
    <property type="evidence" value="ECO:0007669"/>
    <property type="project" value="UniProtKB-KW"/>
</dbReference>
<dbReference type="InterPro" id="IPR001714">
    <property type="entry name" value="Pept_M24_MAP"/>
</dbReference>
<feature type="binding site" evidence="8">
    <location>
        <position position="163"/>
    </location>
    <ligand>
        <name>substrate</name>
    </ligand>
</feature>
<dbReference type="InterPro" id="IPR028595">
    <property type="entry name" value="MetAP_archaeal"/>
</dbReference>
<evidence type="ECO:0000256" key="4">
    <source>
        <dbReference type="ARBA" id="ARBA00022438"/>
    </source>
</evidence>
<dbReference type="Gene3D" id="1.10.10.10">
    <property type="entry name" value="Winged helix-like DNA-binding domain superfamily/Winged helix DNA-binding domain"/>
    <property type="match status" value="1"/>
</dbReference>
<comment type="cofactor">
    <cofactor evidence="8">
        <name>Co(2+)</name>
        <dbReference type="ChEBI" id="CHEBI:48828"/>
    </cofactor>
    <cofactor evidence="8">
        <name>Zn(2+)</name>
        <dbReference type="ChEBI" id="CHEBI:29105"/>
    </cofactor>
    <cofactor evidence="8">
        <name>Mn(2+)</name>
        <dbReference type="ChEBI" id="CHEBI:29035"/>
    </cofactor>
    <cofactor evidence="8">
        <name>Fe(2+)</name>
        <dbReference type="ChEBI" id="CHEBI:29033"/>
    </cofactor>
    <text evidence="8">Binds 2 divalent metal cations per subunit. Has a high-affinity and a low affinity metal-binding site. The true nature of the physiological cofactor is under debate. The enzyme is active with cobalt, zinc, manganese or divalent iron ions. Most likely, methionine aminopeptidases function as mononuclear Fe(2+)-metalloproteases under physiological conditions, and the catalytically relevant metal-binding site has been assigned to the histidine-containing high-affinity site.</text>
</comment>
<feature type="domain" description="Peptidase M24" evidence="10">
    <location>
        <begin position="7"/>
        <end position="194"/>
    </location>
</feature>
<dbReference type="Gene3D" id="3.90.230.10">
    <property type="entry name" value="Creatinase/methionine aminopeptidase superfamily"/>
    <property type="match status" value="1"/>
</dbReference>
<evidence type="ECO:0000259" key="10">
    <source>
        <dbReference type="Pfam" id="PF00557"/>
    </source>
</evidence>
<evidence type="ECO:0000256" key="6">
    <source>
        <dbReference type="ARBA" id="ARBA00022723"/>
    </source>
</evidence>
<dbReference type="SUPFAM" id="SSF55920">
    <property type="entry name" value="Creatinase/aminopeptidase"/>
    <property type="match status" value="1"/>
</dbReference>
<feature type="binding site" evidence="8">
    <location>
        <position position="65"/>
    </location>
    <ligand>
        <name>substrate</name>
    </ligand>
</feature>
<dbReference type="PANTHER" id="PTHR45777">
    <property type="entry name" value="METHIONINE AMINOPEPTIDASE 2"/>
    <property type="match status" value="1"/>
</dbReference>
<evidence type="ECO:0000256" key="2">
    <source>
        <dbReference type="ARBA" id="ARBA00001936"/>
    </source>
</evidence>
<evidence type="ECO:0000256" key="7">
    <source>
        <dbReference type="ARBA" id="ARBA00022801"/>
    </source>
</evidence>
<feature type="binding site" evidence="8">
    <location>
        <position position="85"/>
    </location>
    <ligand>
        <name>a divalent metal cation</name>
        <dbReference type="ChEBI" id="CHEBI:60240"/>
        <label>1</label>
    </ligand>
</feature>
<comment type="similarity">
    <text evidence="8">Belongs to the peptidase M24A family. Methionine aminopeptidase archaeal type 2 subfamily.</text>
</comment>